<organism evidence="2 3">
    <name type="scientific">Caulobacter hibisci</name>
    <dbReference type="NCBI Taxonomy" id="2035993"/>
    <lineage>
        <taxon>Bacteria</taxon>
        <taxon>Pseudomonadati</taxon>
        <taxon>Pseudomonadota</taxon>
        <taxon>Alphaproteobacteria</taxon>
        <taxon>Caulobacterales</taxon>
        <taxon>Caulobacteraceae</taxon>
        <taxon>Caulobacter</taxon>
    </lineage>
</organism>
<keyword evidence="3" id="KW-1185">Reference proteome</keyword>
<dbReference type="Pfam" id="PF11843">
    <property type="entry name" value="DUF3363"/>
    <property type="match status" value="2"/>
</dbReference>
<evidence type="ECO:0000313" key="3">
    <source>
        <dbReference type="Proteomes" id="UP000639859"/>
    </source>
</evidence>
<dbReference type="InterPro" id="IPR021795">
    <property type="entry name" value="DUF3363"/>
</dbReference>
<protein>
    <submittedName>
        <fullName evidence="2">DUF3363 domain-containing protein</fullName>
    </submittedName>
</protein>
<name>A0ABS0SZX2_9CAUL</name>
<evidence type="ECO:0000256" key="1">
    <source>
        <dbReference type="SAM" id="MobiDB-lite"/>
    </source>
</evidence>
<sequence length="570" mass="61294">MSEFDDEFLLRPGRVGHDRKVGTSFLGAVRKATLRAADAGIGRRGSGARQGRGAARGRCTGPGARRVIVKARIVRHAGARYRAAPLSRHIAYLEREGVTRDGAPAKMFDARGEQAQVAAFADRCEDDRHHFRFIVSPEDAGELTDLRAYARDLMGQMESDLGTRLDWVGIDHWNTDNPHVHVLVRGKADNGRDLVIAGDYVASGLRSRAEHLATLELGPRTQRQIEAALDAEVGAERWTGLDRTLSRAAAGRELSLPDLPGQDAQRLRLVGRLQHLEKLGLAQTTGAARWRLSDDLEPRLRDLSTRGDIIKTMHKAMARDGGRVDPARFTLDADRAGTPVVGRLVERGLHDELAGTAYVVIDGMDGRQHHVVVSDLAASSDASPGAIVEIRAGEAGKARAGPSLVVRSDLTLEAQVGARGATWLDRQLVAGGAGAGVGGFGGQVAAAADQRAEVLVERGLAQRRAGRIVLAVRLLERLEAADLAAASETLARSTGLAPRAGQTGERLSGTFQRRLDLASGRFAMLDDGLGFQLVRWSPSLEGRLGQQVSGKLMPGRRVDWTFGRDRGLGL</sequence>
<dbReference type="EMBL" id="JADWOX010000011">
    <property type="protein sequence ID" value="MBI1685175.1"/>
    <property type="molecule type" value="Genomic_DNA"/>
</dbReference>
<proteinExistence type="predicted"/>
<feature type="region of interest" description="Disordered" evidence="1">
    <location>
        <begin position="40"/>
        <end position="59"/>
    </location>
</feature>
<dbReference type="Proteomes" id="UP000639859">
    <property type="component" value="Unassembled WGS sequence"/>
</dbReference>
<comment type="caution">
    <text evidence="2">The sequence shown here is derived from an EMBL/GenBank/DDBJ whole genome shotgun (WGS) entry which is preliminary data.</text>
</comment>
<gene>
    <name evidence="2" type="ORF">I4Q42_16010</name>
</gene>
<reference evidence="2 3" key="1">
    <citation type="submission" date="2020-11" db="EMBL/GenBank/DDBJ databases">
        <title>genome sequence of strain KACC 18849.</title>
        <authorList>
            <person name="Gao J."/>
            <person name="Zhang X."/>
        </authorList>
    </citation>
    <scope>NUCLEOTIDE SEQUENCE [LARGE SCALE GENOMIC DNA]</scope>
    <source>
        <strain evidence="2 3">KACC 18849</strain>
    </source>
</reference>
<accession>A0ABS0SZX2</accession>
<evidence type="ECO:0000313" key="2">
    <source>
        <dbReference type="EMBL" id="MBI1685175.1"/>
    </source>
</evidence>